<proteinExistence type="predicted"/>
<reference evidence="2" key="1">
    <citation type="submission" date="2021-02" db="EMBL/GenBank/DDBJ databases">
        <authorList>
            <person name="Dougan E. K."/>
            <person name="Rhodes N."/>
            <person name="Thang M."/>
            <person name="Chan C."/>
        </authorList>
    </citation>
    <scope>NUCLEOTIDE SEQUENCE</scope>
</reference>
<feature type="region of interest" description="Disordered" evidence="1">
    <location>
        <begin position="290"/>
        <end position="336"/>
    </location>
</feature>
<evidence type="ECO:0000256" key="1">
    <source>
        <dbReference type="SAM" id="MobiDB-lite"/>
    </source>
</evidence>
<gene>
    <name evidence="2" type="ORF">SNAT2548_LOCUS15730</name>
</gene>
<feature type="compositionally biased region" description="Low complexity" evidence="1">
    <location>
        <begin position="1"/>
        <end position="10"/>
    </location>
</feature>
<name>A0A812NBV3_9DINO</name>
<feature type="region of interest" description="Disordered" evidence="1">
    <location>
        <begin position="1"/>
        <end position="228"/>
    </location>
</feature>
<organism evidence="2 3">
    <name type="scientific">Symbiodinium natans</name>
    <dbReference type="NCBI Taxonomy" id="878477"/>
    <lineage>
        <taxon>Eukaryota</taxon>
        <taxon>Sar</taxon>
        <taxon>Alveolata</taxon>
        <taxon>Dinophyceae</taxon>
        <taxon>Suessiales</taxon>
        <taxon>Symbiodiniaceae</taxon>
        <taxon>Symbiodinium</taxon>
    </lineage>
</organism>
<feature type="compositionally biased region" description="Basic and acidic residues" evidence="1">
    <location>
        <begin position="188"/>
        <end position="205"/>
    </location>
</feature>
<keyword evidence="3" id="KW-1185">Reference proteome</keyword>
<protein>
    <submittedName>
        <fullName evidence="2">Uncharacterized protein</fullName>
    </submittedName>
</protein>
<dbReference type="AlphaFoldDB" id="A0A812NBV3"/>
<evidence type="ECO:0000313" key="2">
    <source>
        <dbReference type="EMBL" id="CAE7298933.1"/>
    </source>
</evidence>
<dbReference type="OrthoDB" id="448964at2759"/>
<feature type="compositionally biased region" description="Basic and acidic residues" evidence="1">
    <location>
        <begin position="142"/>
        <end position="157"/>
    </location>
</feature>
<comment type="caution">
    <text evidence="2">The sequence shown here is derived from an EMBL/GenBank/DDBJ whole genome shotgun (WGS) entry which is preliminary data.</text>
</comment>
<dbReference type="EMBL" id="CAJNDS010002057">
    <property type="protein sequence ID" value="CAE7298933.1"/>
    <property type="molecule type" value="Genomic_DNA"/>
</dbReference>
<feature type="compositionally biased region" description="Basic and acidic residues" evidence="1">
    <location>
        <begin position="37"/>
        <end position="52"/>
    </location>
</feature>
<feature type="compositionally biased region" description="Polar residues" evidence="1">
    <location>
        <begin position="97"/>
        <end position="112"/>
    </location>
</feature>
<accession>A0A812NBV3</accession>
<dbReference type="Proteomes" id="UP000604046">
    <property type="component" value="Unassembled WGS sequence"/>
</dbReference>
<evidence type="ECO:0000313" key="3">
    <source>
        <dbReference type="Proteomes" id="UP000604046"/>
    </source>
</evidence>
<sequence length="336" mass="35827">MSQDWDPFADPADEDLEEDDRKVTVASIDANVASTRSTRDEEAKAATRKPEVAPDPSLELSSCEAVHGNLISGAAEQLSNEADGGPGAPGPPPTGTEQEGQAASPQLTQPTWRSKGRRKGAGKGKDAGRAAWLLGLDSVSQPDKELVEGKEPNEPQEPKQVLEPIGKLREVEIVESLSAEAESTQAESPRDTDSPSTKIVEHDDVPSSTRAAGGDALEAHTSAGQVEETRIICETDPNEVLAWRELFFKLGEVEEKPSSSVAPEYGTWGEKGSLSRLLRREGLAMPEPLRDVAAGFDPDSAGSVDPDPTQGRFAPGQCLFRRSDRFGGPRSRRGAG</sequence>